<sequence length="123" mass="13727">MTRVMARAVSQRPFPRGRRVLILASVCVLGLVSCGLYYLQCHGRGCGPVSWDDVTGYDTRTVLPLLSKDVVVRSVYFDDRPRSGHVNASVFMVEARREIVDQGLIVGCQCSIDEEAIAWQMLH</sequence>
<organism evidence="2 3">
    <name type="scientific">Geodia barretti</name>
    <name type="common">Barrett's horny sponge</name>
    <dbReference type="NCBI Taxonomy" id="519541"/>
    <lineage>
        <taxon>Eukaryota</taxon>
        <taxon>Metazoa</taxon>
        <taxon>Porifera</taxon>
        <taxon>Demospongiae</taxon>
        <taxon>Heteroscleromorpha</taxon>
        <taxon>Tetractinellida</taxon>
        <taxon>Astrophorina</taxon>
        <taxon>Geodiidae</taxon>
        <taxon>Geodia</taxon>
    </lineage>
</organism>
<dbReference type="Proteomes" id="UP001174909">
    <property type="component" value="Unassembled WGS sequence"/>
</dbReference>
<proteinExistence type="predicted"/>
<name>A0AA35R6N7_GEOBA</name>
<dbReference type="AlphaFoldDB" id="A0AA35R6N7"/>
<keyword evidence="1" id="KW-0812">Transmembrane</keyword>
<accession>A0AA35R6N7</accession>
<comment type="caution">
    <text evidence="2">The sequence shown here is derived from an EMBL/GenBank/DDBJ whole genome shotgun (WGS) entry which is preliminary data.</text>
</comment>
<evidence type="ECO:0000313" key="2">
    <source>
        <dbReference type="EMBL" id="CAI8005833.1"/>
    </source>
</evidence>
<gene>
    <name evidence="2" type="ORF">GBAR_LOCUS4430</name>
</gene>
<protein>
    <submittedName>
        <fullName evidence="2">Uncharacterized protein</fullName>
    </submittedName>
</protein>
<evidence type="ECO:0000313" key="3">
    <source>
        <dbReference type="Proteomes" id="UP001174909"/>
    </source>
</evidence>
<dbReference type="EMBL" id="CASHTH010000637">
    <property type="protein sequence ID" value="CAI8005833.1"/>
    <property type="molecule type" value="Genomic_DNA"/>
</dbReference>
<keyword evidence="1" id="KW-0472">Membrane</keyword>
<keyword evidence="3" id="KW-1185">Reference proteome</keyword>
<feature type="transmembrane region" description="Helical" evidence="1">
    <location>
        <begin position="20"/>
        <end position="39"/>
    </location>
</feature>
<reference evidence="2" key="1">
    <citation type="submission" date="2023-03" db="EMBL/GenBank/DDBJ databases">
        <authorList>
            <person name="Steffen K."/>
            <person name="Cardenas P."/>
        </authorList>
    </citation>
    <scope>NUCLEOTIDE SEQUENCE</scope>
</reference>
<keyword evidence="1" id="KW-1133">Transmembrane helix</keyword>
<dbReference type="PROSITE" id="PS51257">
    <property type="entry name" value="PROKAR_LIPOPROTEIN"/>
    <property type="match status" value="1"/>
</dbReference>
<evidence type="ECO:0000256" key="1">
    <source>
        <dbReference type="SAM" id="Phobius"/>
    </source>
</evidence>